<dbReference type="EMBL" id="KV442071">
    <property type="protein sequence ID" value="OAQ26080.1"/>
    <property type="molecule type" value="Genomic_DNA"/>
</dbReference>
<organism evidence="3 4">
    <name type="scientific">Linnemannia elongata AG-77</name>
    <dbReference type="NCBI Taxonomy" id="1314771"/>
    <lineage>
        <taxon>Eukaryota</taxon>
        <taxon>Fungi</taxon>
        <taxon>Fungi incertae sedis</taxon>
        <taxon>Mucoromycota</taxon>
        <taxon>Mortierellomycotina</taxon>
        <taxon>Mortierellomycetes</taxon>
        <taxon>Mortierellales</taxon>
        <taxon>Mortierellaceae</taxon>
        <taxon>Linnemannia</taxon>
    </lineage>
</organism>
<feature type="compositionally biased region" description="Basic and acidic residues" evidence="1">
    <location>
        <begin position="81"/>
        <end position="90"/>
    </location>
</feature>
<reference evidence="3 4" key="1">
    <citation type="submission" date="2016-05" db="EMBL/GenBank/DDBJ databases">
        <title>Genome sequencing reveals origins of a unique bacterial endosymbiosis in the earliest lineages of terrestrial Fungi.</title>
        <authorList>
            <consortium name="DOE Joint Genome Institute"/>
            <person name="Uehling J."/>
            <person name="Gryganskyi A."/>
            <person name="Hameed K."/>
            <person name="Tschaplinski T."/>
            <person name="Misztal P."/>
            <person name="Wu S."/>
            <person name="Desiro A."/>
            <person name="Vande Pol N."/>
            <person name="Du Z.-Y."/>
            <person name="Zienkiewicz A."/>
            <person name="Zienkiewicz K."/>
            <person name="Morin E."/>
            <person name="Tisserant E."/>
            <person name="Splivallo R."/>
            <person name="Hainaut M."/>
            <person name="Henrissat B."/>
            <person name="Ohm R."/>
            <person name="Kuo A."/>
            <person name="Yan J."/>
            <person name="Lipzen A."/>
            <person name="Nolan M."/>
            <person name="Labutti K."/>
            <person name="Barry K."/>
            <person name="Goldstein A."/>
            <person name="Labbe J."/>
            <person name="Schadt C."/>
            <person name="Tuskan G."/>
            <person name="Grigoriev I."/>
            <person name="Martin F."/>
            <person name="Vilgalys R."/>
            <person name="Bonito G."/>
        </authorList>
    </citation>
    <scope>NUCLEOTIDE SEQUENCE [LARGE SCALE GENOMIC DNA]</scope>
    <source>
        <strain evidence="3 4">AG-77</strain>
    </source>
</reference>
<feature type="compositionally biased region" description="Acidic residues" evidence="1">
    <location>
        <begin position="91"/>
        <end position="106"/>
    </location>
</feature>
<keyword evidence="2" id="KW-0812">Transmembrane</keyword>
<evidence type="ECO:0000313" key="3">
    <source>
        <dbReference type="EMBL" id="OAQ26080.1"/>
    </source>
</evidence>
<feature type="transmembrane region" description="Helical" evidence="2">
    <location>
        <begin position="279"/>
        <end position="302"/>
    </location>
</feature>
<dbReference type="AlphaFoldDB" id="A0A197JLQ7"/>
<evidence type="ECO:0000313" key="4">
    <source>
        <dbReference type="Proteomes" id="UP000078512"/>
    </source>
</evidence>
<feature type="region of interest" description="Disordered" evidence="1">
    <location>
        <begin position="1"/>
        <end position="107"/>
    </location>
</feature>
<feature type="compositionally biased region" description="Basic and acidic residues" evidence="1">
    <location>
        <begin position="46"/>
        <end position="68"/>
    </location>
</feature>
<accession>A0A197JLQ7</accession>
<evidence type="ECO:0000256" key="2">
    <source>
        <dbReference type="SAM" id="Phobius"/>
    </source>
</evidence>
<protein>
    <submittedName>
        <fullName evidence="3">Uncharacterized protein</fullName>
    </submittedName>
</protein>
<keyword evidence="4" id="KW-1185">Reference proteome</keyword>
<sequence length="333" mass="36782">MGLSDLSVLAKGSEGRKGETGGEFLKGGEEGKRRGEKGGDGGTEEQTNRQTDKQTNRQTDKQTNRQTDDGLSDFADTTGDAEGKVKKWIYEDDGDASGGDGDSDEMDTGRVCMVQEIIDQMSQPVAPPVLDAFIISPLLFLALSFFFFPLCPLLHLVTHSTLTHTLSISTNITINQKKTTNKHTSLYLSLFTQHLHTQIGIDNHHHHPSPFPFPLSCPCSSSSSSSSFSPSPFCLVPHCFFSSEEDNHCYFCFCTLLYSSKTTNKNQQQTTTNKKQPHFLFPFFFLSPLLFSFLFSSLLFLVHSSFFLSPSSFLCTTLSPPTPLSPTFVPSLT</sequence>
<keyword evidence="2" id="KW-1133">Transmembrane helix</keyword>
<keyword evidence="2" id="KW-0472">Membrane</keyword>
<feature type="transmembrane region" description="Helical" evidence="2">
    <location>
        <begin position="132"/>
        <end position="157"/>
    </location>
</feature>
<proteinExistence type="predicted"/>
<feature type="compositionally biased region" description="Basic and acidic residues" evidence="1">
    <location>
        <begin position="13"/>
        <end position="39"/>
    </location>
</feature>
<gene>
    <name evidence="3" type="ORF">K457DRAFT_728160</name>
</gene>
<dbReference type="Proteomes" id="UP000078512">
    <property type="component" value="Unassembled WGS sequence"/>
</dbReference>
<evidence type="ECO:0000256" key="1">
    <source>
        <dbReference type="SAM" id="MobiDB-lite"/>
    </source>
</evidence>
<name>A0A197JLQ7_9FUNG</name>